<dbReference type="Proteomes" id="UP000078200">
    <property type="component" value="Unassembled WGS sequence"/>
</dbReference>
<keyword evidence="2" id="KW-1185">Reference proteome</keyword>
<protein>
    <submittedName>
        <fullName evidence="1">Uncharacterized protein</fullName>
    </submittedName>
</protein>
<organism evidence="1 2">
    <name type="scientific">Glossina austeni</name>
    <name type="common">Savannah tsetse fly</name>
    <dbReference type="NCBI Taxonomy" id="7395"/>
    <lineage>
        <taxon>Eukaryota</taxon>
        <taxon>Metazoa</taxon>
        <taxon>Ecdysozoa</taxon>
        <taxon>Arthropoda</taxon>
        <taxon>Hexapoda</taxon>
        <taxon>Insecta</taxon>
        <taxon>Pterygota</taxon>
        <taxon>Neoptera</taxon>
        <taxon>Endopterygota</taxon>
        <taxon>Diptera</taxon>
        <taxon>Brachycera</taxon>
        <taxon>Muscomorpha</taxon>
        <taxon>Hippoboscoidea</taxon>
        <taxon>Glossinidae</taxon>
        <taxon>Glossina</taxon>
    </lineage>
</organism>
<sequence length="121" mass="13342">MENQNKPHSDCQRCFAAGAAAYDYDNDDNDNDDVNNDDVVNSKLRENPDTNLILLRIKKALVTILMFIQKYVECIGNKPNNEATSISHIMTATTTTCNNVSLTNNNKTLIGAIMTSRASDG</sequence>
<name>A0A1A9UDL0_GLOAU</name>
<evidence type="ECO:0000313" key="2">
    <source>
        <dbReference type="Proteomes" id="UP000078200"/>
    </source>
</evidence>
<evidence type="ECO:0000313" key="1">
    <source>
        <dbReference type="EnsemblMetazoa" id="GAUT000967-PA"/>
    </source>
</evidence>
<reference evidence="1" key="1">
    <citation type="submission" date="2020-05" db="UniProtKB">
        <authorList>
            <consortium name="EnsemblMetazoa"/>
        </authorList>
    </citation>
    <scope>IDENTIFICATION</scope>
    <source>
        <strain evidence="1">TTRI</strain>
    </source>
</reference>
<accession>A0A1A9UDL0</accession>
<proteinExistence type="predicted"/>
<dbReference type="EnsemblMetazoa" id="GAUT000967-RA">
    <property type="protein sequence ID" value="GAUT000967-PA"/>
    <property type="gene ID" value="GAUT000967"/>
</dbReference>
<dbReference type="VEuPathDB" id="VectorBase:GAUT000967"/>
<dbReference type="AlphaFoldDB" id="A0A1A9UDL0"/>